<name>A0A846N2K0_9PROT</name>
<proteinExistence type="predicted"/>
<keyword evidence="7" id="KW-1185">Reference proteome</keyword>
<feature type="transmembrane region" description="Helical" evidence="5">
    <location>
        <begin position="116"/>
        <end position="136"/>
    </location>
</feature>
<keyword evidence="3 5" id="KW-1133">Transmembrane helix</keyword>
<gene>
    <name evidence="6" type="ORF">FHS83_003033</name>
</gene>
<feature type="transmembrane region" description="Helical" evidence="5">
    <location>
        <begin position="6"/>
        <end position="28"/>
    </location>
</feature>
<dbReference type="SUPFAM" id="SSF161084">
    <property type="entry name" value="MAPEG domain-like"/>
    <property type="match status" value="1"/>
</dbReference>
<dbReference type="Pfam" id="PF01124">
    <property type="entry name" value="MAPEG"/>
    <property type="match status" value="1"/>
</dbReference>
<dbReference type="InterPro" id="IPR001129">
    <property type="entry name" value="Membr-assoc_MAPEG"/>
</dbReference>
<keyword evidence="4 5" id="KW-0472">Membrane</keyword>
<evidence type="ECO:0000313" key="6">
    <source>
        <dbReference type="EMBL" id="NIK89715.1"/>
    </source>
</evidence>
<dbReference type="InterPro" id="IPR023352">
    <property type="entry name" value="MAPEG-like_dom_sf"/>
</dbReference>
<accession>A0A846N2K0</accession>
<evidence type="ECO:0000256" key="2">
    <source>
        <dbReference type="ARBA" id="ARBA00022692"/>
    </source>
</evidence>
<organism evidence="6 7">
    <name type="scientific">Rhizomicrobium palustre</name>
    <dbReference type="NCBI Taxonomy" id="189966"/>
    <lineage>
        <taxon>Bacteria</taxon>
        <taxon>Pseudomonadati</taxon>
        <taxon>Pseudomonadota</taxon>
        <taxon>Alphaproteobacteria</taxon>
        <taxon>Micropepsales</taxon>
        <taxon>Micropepsaceae</taxon>
        <taxon>Rhizomicrobium</taxon>
    </lineage>
</organism>
<dbReference type="GO" id="GO:0004364">
    <property type="term" value="F:glutathione transferase activity"/>
    <property type="evidence" value="ECO:0007669"/>
    <property type="project" value="UniProtKB-EC"/>
</dbReference>
<comment type="caution">
    <text evidence="6">The sequence shown here is derived from an EMBL/GenBank/DDBJ whole genome shotgun (WGS) entry which is preliminary data.</text>
</comment>
<evidence type="ECO:0000256" key="3">
    <source>
        <dbReference type="ARBA" id="ARBA00022989"/>
    </source>
</evidence>
<dbReference type="InterPro" id="IPR050997">
    <property type="entry name" value="MAPEG"/>
</dbReference>
<dbReference type="Gene3D" id="1.20.120.550">
    <property type="entry name" value="Membrane associated eicosanoid/glutathione metabolism-like domain"/>
    <property type="match status" value="1"/>
</dbReference>
<evidence type="ECO:0000256" key="4">
    <source>
        <dbReference type="ARBA" id="ARBA00023136"/>
    </source>
</evidence>
<feature type="transmembrane region" description="Helical" evidence="5">
    <location>
        <begin position="62"/>
        <end position="79"/>
    </location>
</feature>
<dbReference type="PANTHER" id="PTHR10250:SF15">
    <property type="entry name" value="MICROSOMAL GLUTATHIONE S-TRANSFERASE-RELATED"/>
    <property type="match status" value="1"/>
</dbReference>
<dbReference type="GO" id="GO:0006691">
    <property type="term" value="P:leukotriene metabolic process"/>
    <property type="evidence" value="ECO:0007669"/>
    <property type="project" value="UniProtKB-ARBA"/>
</dbReference>
<reference evidence="6 7" key="1">
    <citation type="submission" date="2020-03" db="EMBL/GenBank/DDBJ databases">
        <title>Genomic Encyclopedia of Type Strains, Phase IV (KMG-IV): sequencing the most valuable type-strain genomes for metagenomic binning, comparative biology and taxonomic classification.</title>
        <authorList>
            <person name="Goeker M."/>
        </authorList>
    </citation>
    <scope>NUCLEOTIDE SEQUENCE [LARGE SCALE GENOMIC DNA]</scope>
    <source>
        <strain evidence="6 7">DSM 19867</strain>
    </source>
</reference>
<sequence>MLASPVVLSSAFVTILAVALYFVTCVNVGRMRYKHHVKAPAITGPLEFECAVRVQMNTLEQLPAFVILLWLATVFFSPYPLLAPLLGVVWLIGRVLFFVGYMQAPEKRAFGFMTSMLTELALLLLALTGVVLAFGATA</sequence>
<dbReference type="AlphaFoldDB" id="A0A846N2K0"/>
<dbReference type="GO" id="GO:0004602">
    <property type="term" value="F:glutathione peroxidase activity"/>
    <property type="evidence" value="ECO:0007669"/>
    <property type="project" value="TreeGrafter"/>
</dbReference>
<dbReference type="RefSeq" id="WP_167083778.1">
    <property type="nucleotide sequence ID" value="NZ_BAAADC010000001.1"/>
</dbReference>
<keyword evidence="6" id="KW-0808">Transferase</keyword>
<dbReference type="EMBL" id="JAASRM010000001">
    <property type="protein sequence ID" value="NIK89715.1"/>
    <property type="molecule type" value="Genomic_DNA"/>
</dbReference>
<evidence type="ECO:0000313" key="7">
    <source>
        <dbReference type="Proteomes" id="UP000570514"/>
    </source>
</evidence>
<dbReference type="PANTHER" id="PTHR10250">
    <property type="entry name" value="MICROSOMAL GLUTATHIONE S-TRANSFERASE"/>
    <property type="match status" value="1"/>
</dbReference>
<keyword evidence="2 5" id="KW-0812">Transmembrane</keyword>
<dbReference type="Proteomes" id="UP000570514">
    <property type="component" value="Unassembled WGS sequence"/>
</dbReference>
<comment type="subcellular location">
    <subcellularLocation>
        <location evidence="1">Membrane</location>
        <topology evidence="1">Multi-pass membrane protein</topology>
    </subcellularLocation>
</comment>
<evidence type="ECO:0000256" key="1">
    <source>
        <dbReference type="ARBA" id="ARBA00004141"/>
    </source>
</evidence>
<evidence type="ECO:0000256" key="5">
    <source>
        <dbReference type="SAM" id="Phobius"/>
    </source>
</evidence>
<protein>
    <submittedName>
        <fullName evidence="6">Glutathione S-transferase</fullName>
        <ecNumber evidence="6">2.5.1.18</ecNumber>
    </submittedName>
</protein>
<dbReference type="EC" id="2.5.1.18" evidence="6"/>
<dbReference type="GO" id="GO:0016020">
    <property type="term" value="C:membrane"/>
    <property type="evidence" value="ECO:0007669"/>
    <property type="project" value="UniProtKB-SubCell"/>
</dbReference>